<evidence type="ECO:0000313" key="1">
    <source>
        <dbReference type="EMBL" id="CAE0308409.1"/>
    </source>
</evidence>
<accession>A0A7S3MLF2</accession>
<organism evidence="1">
    <name type="scientific">Favella ehrenbergii</name>
    <dbReference type="NCBI Taxonomy" id="182087"/>
    <lineage>
        <taxon>Eukaryota</taxon>
        <taxon>Sar</taxon>
        <taxon>Alveolata</taxon>
        <taxon>Ciliophora</taxon>
        <taxon>Intramacronucleata</taxon>
        <taxon>Spirotrichea</taxon>
        <taxon>Choreotrichia</taxon>
        <taxon>Tintinnida</taxon>
        <taxon>Xystonellidae</taxon>
        <taxon>Favella</taxon>
    </lineage>
</organism>
<dbReference type="AlphaFoldDB" id="A0A7S3MLF2"/>
<dbReference type="EMBL" id="HBIE01010862">
    <property type="protein sequence ID" value="CAE0308409.1"/>
    <property type="molecule type" value="Transcribed_RNA"/>
</dbReference>
<protein>
    <submittedName>
        <fullName evidence="1">Uncharacterized protein</fullName>
    </submittedName>
</protein>
<name>A0A7S3MLF2_9SPIT</name>
<proteinExistence type="predicted"/>
<reference evidence="1" key="1">
    <citation type="submission" date="2021-01" db="EMBL/GenBank/DDBJ databases">
        <authorList>
            <person name="Corre E."/>
            <person name="Pelletier E."/>
            <person name="Niang G."/>
            <person name="Scheremetjew M."/>
            <person name="Finn R."/>
            <person name="Kale V."/>
            <person name="Holt S."/>
            <person name="Cochrane G."/>
            <person name="Meng A."/>
            <person name="Brown T."/>
            <person name="Cohen L."/>
        </authorList>
    </citation>
    <scope>NUCLEOTIDE SEQUENCE</scope>
    <source>
        <strain evidence="1">Fehren 1</strain>
    </source>
</reference>
<sequence>MLIDPKDLVAGSRLEEMTGLEPYPVPGMKGSWMCQEPMELLGRVRAVCTRFAPKTYTPQDPTFSADSDITVMTYLSSRFDERTETPMGMTETNQGFYEGKKAFEQFDFNFRAAYESIESLMGGSLSIFAAAGMAFSATAMCF</sequence>
<gene>
    <name evidence="1" type="ORF">FEHR0123_LOCUS3318</name>
</gene>